<evidence type="ECO:0000313" key="2">
    <source>
        <dbReference type="EMBL" id="RCS69896.1"/>
    </source>
</evidence>
<protein>
    <submittedName>
        <fullName evidence="2">Uncharacterized protein</fullName>
    </submittedName>
</protein>
<reference evidence="2 3" key="1">
    <citation type="journal article" date="2017" name="Elife">
        <title>Extensive horizontal gene transfer in cheese-associated bacteria.</title>
        <authorList>
            <person name="Bonham K.S."/>
            <person name="Wolfe B.E."/>
            <person name="Dutton R.J."/>
        </authorList>
    </citation>
    <scope>NUCLEOTIDE SEQUENCE [LARGE SCALE GENOMIC DNA]</scope>
    <source>
        <strain evidence="2 3">JB196</strain>
    </source>
</reference>
<evidence type="ECO:0000313" key="3">
    <source>
        <dbReference type="Proteomes" id="UP000252479"/>
    </source>
</evidence>
<accession>A0A368LH00</accession>
<keyword evidence="1" id="KW-0812">Transmembrane</keyword>
<organism evidence="2 3">
    <name type="scientific">Vibrio casei</name>
    <dbReference type="NCBI Taxonomy" id="673372"/>
    <lineage>
        <taxon>Bacteria</taxon>
        <taxon>Pseudomonadati</taxon>
        <taxon>Pseudomonadota</taxon>
        <taxon>Gammaproteobacteria</taxon>
        <taxon>Vibrionales</taxon>
        <taxon>Vibrionaceae</taxon>
        <taxon>Vibrio</taxon>
    </lineage>
</organism>
<gene>
    <name evidence="2" type="ORF">CIK83_10410</name>
</gene>
<keyword evidence="1" id="KW-1133">Transmembrane helix</keyword>
<dbReference type="EMBL" id="QPGL01000002">
    <property type="protein sequence ID" value="RCS69896.1"/>
    <property type="molecule type" value="Genomic_DNA"/>
</dbReference>
<keyword evidence="1" id="KW-0472">Membrane</keyword>
<dbReference type="Proteomes" id="UP000252479">
    <property type="component" value="Unassembled WGS sequence"/>
</dbReference>
<evidence type="ECO:0000256" key="1">
    <source>
        <dbReference type="SAM" id="Phobius"/>
    </source>
</evidence>
<name>A0A368LH00_9VIBR</name>
<comment type="caution">
    <text evidence="2">The sequence shown here is derived from an EMBL/GenBank/DDBJ whole genome shotgun (WGS) entry which is preliminary data.</text>
</comment>
<keyword evidence="3" id="KW-1185">Reference proteome</keyword>
<feature type="transmembrane region" description="Helical" evidence="1">
    <location>
        <begin position="6"/>
        <end position="26"/>
    </location>
</feature>
<dbReference type="AlphaFoldDB" id="A0A368LH00"/>
<proteinExistence type="predicted"/>
<sequence>MVLAWFWHGSGMVLAWFWHGSGLKFVSASRINNRFQFHEYTNILLSLAMRNAASAPLVDK</sequence>